<dbReference type="Gene3D" id="1.10.10.1320">
    <property type="entry name" value="Anti-sigma factor, zinc-finger domain"/>
    <property type="match status" value="1"/>
</dbReference>
<dbReference type="InterPro" id="IPR041916">
    <property type="entry name" value="Anti_sigma_zinc_sf"/>
</dbReference>
<evidence type="ECO:0000313" key="4">
    <source>
        <dbReference type="Proteomes" id="UP000291562"/>
    </source>
</evidence>
<sequence>MDCKTLASLLDVYVDGETDLTQTLLIEQHLADCVACKARKQALADWRAMIRKAAYFPAPAGLRERLEAALQGSIEHVQIEIAAPIHKTVPLLPSMPRVARRHRHFGQRWMAGFASVAALLLFALNLNWYLRQPNAETRLATELVAAHVRSQLAAHLTDVVSSDQHTVKPWFNGRIDIAPPAIDLAAQGYALIGGRLDYIAGHGTAALVYRHHEHVLNVFVLPAGAVPADAKPEASSLQGFHLLRWAQSGLVLWVISDASESTLQGFAEAFKQTAP</sequence>
<name>A0A411HHP5_9GAMM</name>
<protein>
    <submittedName>
        <fullName evidence="3">Anti-sigma factor</fullName>
    </submittedName>
</protein>
<dbReference type="AlphaFoldDB" id="A0A411HHP5"/>
<proteinExistence type="predicted"/>
<gene>
    <name evidence="3" type="ORF">ELE36_06305</name>
</gene>
<dbReference type="OrthoDB" id="191790at2"/>
<evidence type="ECO:0000313" key="3">
    <source>
        <dbReference type="EMBL" id="QBB70001.1"/>
    </source>
</evidence>
<feature type="domain" description="Putative zinc-finger" evidence="2">
    <location>
        <begin position="3"/>
        <end position="36"/>
    </location>
</feature>
<reference evidence="3 4" key="1">
    <citation type="submission" date="2019-01" db="EMBL/GenBank/DDBJ databases">
        <title>Pseudolysobacter antarctica gen. nov., sp. nov., isolated from Fildes Peninsula, Antarctica.</title>
        <authorList>
            <person name="Wei Z."/>
            <person name="Peng F."/>
        </authorList>
    </citation>
    <scope>NUCLEOTIDE SEQUENCE [LARGE SCALE GENOMIC DNA]</scope>
    <source>
        <strain evidence="3 4">AQ6-296</strain>
    </source>
</reference>
<dbReference type="EMBL" id="CP035704">
    <property type="protein sequence ID" value="QBB70001.1"/>
    <property type="molecule type" value="Genomic_DNA"/>
</dbReference>
<dbReference type="RefSeq" id="WP_129832260.1">
    <property type="nucleotide sequence ID" value="NZ_CP035704.1"/>
</dbReference>
<dbReference type="Proteomes" id="UP000291562">
    <property type="component" value="Chromosome"/>
</dbReference>
<keyword evidence="1" id="KW-0812">Transmembrane</keyword>
<organism evidence="3 4">
    <name type="scientific">Pseudolysobacter antarcticus</name>
    <dbReference type="NCBI Taxonomy" id="2511995"/>
    <lineage>
        <taxon>Bacteria</taxon>
        <taxon>Pseudomonadati</taxon>
        <taxon>Pseudomonadota</taxon>
        <taxon>Gammaproteobacteria</taxon>
        <taxon>Lysobacterales</taxon>
        <taxon>Rhodanobacteraceae</taxon>
        <taxon>Pseudolysobacter</taxon>
    </lineage>
</organism>
<dbReference type="InterPro" id="IPR027383">
    <property type="entry name" value="Znf_put"/>
</dbReference>
<keyword evidence="4" id="KW-1185">Reference proteome</keyword>
<keyword evidence="1" id="KW-1133">Transmembrane helix</keyword>
<dbReference type="Pfam" id="PF13490">
    <property type="entry name" value="zf-HC2"/>
    <property type="match status" value="1"/>
</dbReference>
<evidence type="ECO:0000259" key="2">
    <source>
        <dbReference type="Pfam" id="PF13490"/>
    </source>
</evidence>
<keyword evidence="1" id="KW-0472">Membrane</keyword>
<feature type="transmembrane region" description="Helical" evidence="1">
    <location>
        <begin position="109"/>
        <end position="130"/>
    </location>
</feature>
<accession>A0A411HHP5</accession>
<evidence type="ECO:0000256" key="1">
    <source>
        <dbReference type="SAM" id="Phobius"/>
    </source>
</evidence>
<dbReference type="KEGG" id="xbc:ELE36_06305"/>